<comment type="caution">
    <text evidence="1">The sequence shown here is derived from an EMBL/GenBank/DDBJ whole genome shotgun (WGS) entry which is preliminary data.</text>
</comment>
<dbReference type="OrthoDB" id="4845137at2759"/>
<name>A0A1G4B110_9PEZI</name>
<evidence type="ECO:0000313" key="1">
    <source>
        <dbReference type="EMBL" id="OHE95057.1"/>
    </source>
</evidence>
<reference evidence="1 2" key="1">
    <citation type="submission" date="2016-09" db="EMBL/GenBank/DDBJ databases">
        <authorList>
            <person name="Capua I."/>
            <person name="De Benedictis P."/>
            <person name="Joannis T."/>
            <person name="Lombin L.H."/>
            <person name="Cattoli G."/>
        </authorList>
    </citation>
    <scope>NUCLEOTIDE SEQUENCE [LARGE SCALE GENOMIC DNA]</scope>
    <source>
        <strain evidence="1 2">IMI 309357</strain>
    </source>
</reference>
<organism evidence="1 2">
    <name type="scientific">Colletotrichum orchidophilum</name>
    <dbReference type="NCBI Taxonomy" id="1209926"/>
    <lineage>
        <taxon>Eukaryota</taxon>
        <taxon>Fungi</taxon>
        <taxon>Dikarya</taxon>
        <taxon>Ascomycota</taxon>
        <taxon>Pezizomycotina</taxon>
        <taxon>Sordariomycetes</taxon>
        <taxon>Hypocreomycetidae</taxon>
        <taxon>Glomerellales</taxon>
        <taxon>Glomerellaceae</taxon>
        <taxon>Colletotrichum</taxon>
    </lineage>
</organism>
<gene>
    <name evidence="1" type="ORF">CORC01_09714</name>
</gene>
<sequence length="94" mass="10721">MDVLLFDPTLSTSTDSLYVASNHLGFRHLLFANSSESCGIQQEVGLWWKAVKLESLGSLIRFHSDVSIRKPHRVSTSMLTLEREGFKTARSYRY</sequence>
<dbReference type="STRING" id="1209926.A0A1G4B110"/>
<protein>
    <submittedName>
        <fullName evidence="1">Uncharacterized protein</fullName>
    </submittedName>
</protein>
<evidence type="ECO:0000313" key="2">
    <source>
        <dbReference type="Proteomes" id="UP000176998"/>
    </source>
</evidence>
<dbReference type="AlphaFoldDB" id="A0A1G4B110"/>
<keyword evidence="2" id="KW-1185">Reference proteome</keyword>
<dbReference type="EMBL" id="MJBS01000089">
    <property type="protein sequence ID" value="OHE95057.1"/>
    <property type="molecule type" value="Genomic_DNA"/>
</dbReference>
<dbReference type="RefSeq" id="XP_022472219.1">
    <property type="nucleotide sequence ID" value="XM_022621343.1"/>
</dbReference>
<accession>A0A1G4B110</accession>
<dbReference type="GeneID" id="34562853"/>
<proteinExistence type="predicted"/>
<dbReference type="Proteomes" id="UP000176998">
    <property type="component" value="Unassembled WGS sequence"/>
</dbReference>